<dbReference type="EMBL" id="SACM01000006">
    <property type="protein sequence ID" value="RVT82488.1"/>
    <property type="molecule type" value="Genomic_DNA"/>
</dbReference>
<dbReference type="GO" id="GO:0005886">
    <property type="term" value="C:plasma membrane"/>
    <property type="evidence" value="ECO:0007669"/>
    <property type="project" value="UniProtKB-SubCell"/>
</dbReference>
<evidence type="ECO:0000256" key="8">
    <source>
        <dbReference type="ARBA" id="ARBA00023143"/>
    </source>
</evidence>
<organism evidence="14 15">
    <name type="scientific">Inhella crocodyli</name>
    <dbReference type="NCBI Taxonomy" id="2499851"/>
    <lineage>
        <taxon>Bacteria</taxon>
        <taxon>Pseudomonadati</taxon>
        <taxon>Pseudomonadota</taxon>
        <taxon>Betaproteobacteria</taxon>
        <taxon>Burkholderiales</taxon>
        <taxon>Sphaerotilaceae</taxon>
        <taxon>Inhella</taxon>
    </lineage>
</organism>
<feature type="domain" description="Flagellar M-ring N-terminal" evidence="12">
    <location>
        <begin position="56"/>
        <end position="228"/>
    </location>
</feature>
<evidence type="ECO:0000256" key="5">
    <source>
        <dbReference type="ARBA" id="ARBA00022692"/>
    </source>
</evidence>
<comment type="function">
    <text evidence="9">The M ring may be actively involved in energy transduction.</text>
</comment>
<dbReference type="GO" id="GO:0003774">
    <property type="term" value="F:cytoskeletal motor activity"/>
    <property type="evidence" value="ECO:0007669"/>
    <property type="project" value="InterPro"/>
</dbReference>
<comment type="caution">
    <text evidence="14">The sequence shown here is derived from an EMBL/GenBank/DDBJ whole genome shotgun (WGS) entry which is preliminary data.</text>
</comment>
<evidence type="ECO:0000256" key="9">
    <source>
        <dbReference type="PIRNR" id="PIRNR004862"/>
    </source>
</evidence>
<keyword evidence="15" id="KW-1185">Reference proteome</keyword>
<dbReference type="AlphaFoldDB" id="A0A3S3T3F8"/>
<dbReference type="Proteomes" id="UP000288587">
    <property type="component" value="Unassembled WGS sequence"/>
</dbReference>
<comment type="similarity">
    <text evidence="3 9">Belongs to the FliF family.</text>
</comment>
<keyword evidence="7 11" id="KW-0472">Membrane</keyword>
<evidence type="ECO:0000259" key="13">
    <source>
        <dbReference type="Pfam" id="PF08345"/>
    </source>
</evidence>
<feature type="compositionally biased region" description="Polar residues" evidence="10">
    <location>
        <begin position="287"/>
        <end position="321"/>
    </location>
</feature>
<gene>
    <name evidence="14" type="primary">fliF</name>
    <name evidence="14" type="ORF">EOD73_17310</name>
</gene>
<dbReference type="Pfam" id="PF08345">
    <property type="entry name" value="YscJ_FliF_C"/>
    <property type="match status" value="1"/>
</dbReference>
<accession>A0A3S3T3F8</accession>
<evidence type="ECO:0000256" key="7">
    <source>
        <dbReference type="ARBA" id="ARBA00023136"/>
    </source>
</evidence>
<evidence type="ECO:0000313" key="14">
    <source>
        <dbReference type="EMBL" id="RVT82488.1"/>
    </source>
</evidence>
<evidence type="ECO:0000256" key="2">
    <source>
        <dbReference type="ARBA" id="ARBA00004651"/>
    </source>
</evidence>
<dbReference type="RefSeq" id="WP_127684296.1">
    <property type="nucleotide sequence ID" value="NZ_SACM01000006.1"/>
</dbReference>
<evidence type="ECO:0000256" key="4">
    <source>
        <dbReference type="ARBA" id="ARBA00022475"/>
    </source>
</evidence>
<dbReference type="Pfam" id="PF01514">
    <property type="entry name" value="YscJ_FliF"/>
    <property type="match status" value="1"/>
</dbReference>
<keyword evidence="5 11" id="KW-0812">Transmembrane</keyword>
<dbReference type="GO" id="GO:0009431">
    <property type="term" value="C:bacterial-type flagellum basal body, MS ring"/>
    <property type="evidence" value="ECO:0007669"/>
    <property type="project" value="InterPro"/>
</dbReference>
<dbReference type="OrthoDB" id="8554211at2"/>
<evidence type="ECO:0000256" key="3">
    <source>
        <dbReference type="ARBA" id="ARBA00007971"/>
    </source>
</evidence>
<feature type="region of interest" description="Disordered" evidence="10">
    <location>
        <begin position="287"/>
        <end position="340"/>
    </location>
</feature>
<dbReference type="InterPro" id="IPR000067">
    <property type="entry name" value="FlgMring_FliF"/>
</dbReference>
<keyword evidence="4" id="KW-1003">Cell membrane</keyword>
<keyword evidence="14" id="KW-0969">Cilium</keyword>
<sequence>MDTTLAPPAPGAVVVTEPVRLSDRLQALPRRNQLGLGLGLLLVIGVLLALSMWSKTGDYRPVFTGLSDKDGGAVIAQLAQMQVPYKSEPGGTILVPGSQVYDVRMKLASAGLPKGSLVGFELLDKPSMGQTQFNERLNFQRALEGELTRSITALADVADARVHLAIPQQTGFFREQQKPSASVMLHLRGGRTLDRAQVAGIVHLVSASVPELKPGAVSVLDQTGKLLSNNSDEGAGLGLEGQQQSYKSQLEAGLGQRIQALLEPVIGPNNLRATVVADLDFSQVEQTSEAYAPNQGASAPQAVRSQQTNESQNGAGNTTPTGVPGAVSNQPPVPAQAPINGASAPLQAAQGGAGGTGSTRRDNVVNYELDKTVRVVRQATGTVKRLSTAVVLNHRTKTDAKGKTTTEPLPEAEVERLTALVKEAIGFNAQRGDTLQVISAPFVKPDLTEPDIPLWQQPWARDLVGSSAVPLALVLVALIVVFGMVRPAIKAAYPEEPKDLVKVVPAGAQLSEVVGDTPQIEPNKDELGLPALEAPIDATKLERARMLAEANPLAVANIVRAWMNGEEPVVG</sequence>
<evidence type="ECO:0000256" key="11">
    <source>
        <dbReference type="SAM" id="Phobius"/>
    </source>
</evidence>
<dbReference type="GO" id="GO:0071973">
    <property type="term" value="P:bacterial-type flagellum-dependent cell motility"/>
    <property type="evidence" value="ECO:0007669"/>
    <property type="project" value="InterPro"/>
</dbReference>
<name>A0A3S3T3F8_9BURK</name>
<feature type="transmembrane region" description="Helical" evidence="11">
    <location>
        <begin position="34"/>
        <end position="53"/>
    </location>
</feature>
<dbReference type="InterPro" id="IPR043427">
    <property type="entry name" value="YscJ/FliF"/>
</dbReference>
<dbReference type="PANTHER" id="PTHR30046:SF0">
    <property type="entry name" value="FLAGELLAR M-RING PROTEIN"/>
    <property type="match status" value="1"/>
</dbReference>
<keyword evidence="8 9" id="KW-0975">Bacterial flagellum</keyword>
<protein>
    <recommendedName>
        <fullName evidence="9">Flagellar M-ring protein</fullName>
    </recommendedName>
</protein>
<dbReference type="PANTHER" id="PTHR30046">
    <property type="entry name" value="FLAGELLAR M-RING PROTEIN"/>
    <property type="match status" value="1"/>
</dbReference>
<keyword evidence="14" id="KW-0282">Flagellum</keyword>
<dbReference type="InterPro" id="IPR013556">
    <property type="entry name" value="Flag_M-ring_C"/>
</dbReference>
<evidence type="ECO:0000313" key="15">
    <source>
        <dbReference type="Proteomes" id="UP000288587"/>
    </source>
</evidence>
<dbReference type="InterPro" id="IPR006182">
    <property type="entry name" value="FliF_N_dom"/>
</dbReference>
<evidence type="ECO:0000259" key="12">
    <source>
        <dbReference type="Pfam" id="PF01514"/>
    </source>
</evidence>
<dbReference type="InterPro" id="IPR045851">
    <property type="entry name" value="AMP-bd_C_sf"/>
</dbReference>
<evidence type="ECO:0000256" key="1">
    <source>
        <dbReference type="ARBA" id="ARBA00004117"/>
    </source>
</evidence>
<dbReference type="Gene3D" id="3.30.300.30">
    <property type="match status" value="1"/>
</dbReference>
<reference evidence="14 15" key="1">
    <citation type="submission" date="2019-01" db="EMBL/GenBank/DDBJ databases">
        <authorList>
            <person name="Chen W.-M."/>
        </authorList>
    </citation>
    <scope>NUCLEOTIDE SEQUENCE [LARGE SCALE GENOMIC DNA]</scope>
    <source>
        <strain evidence="14 15">CCP-18</strain>
    </source>
</reference>
<keyword evidence="14" id="KW-0966">Cell projection</keyword>
<keyword evidence="6 11" id="KW-1133">Transmembrane helix</keyword>
<comment type="subcellular location">
    <subcellularLocation>
        <location evidence="1 9">Bacterial flagellum basal body</location>
    </subcellularLocation>
    <subcellularLocation>
        <location evidence="2">Cell membrane</location>
        <topology evidence="2">Multi-pass membrane protein</topology>
    </subcellularLocation>
</comment>
<evidence type="ECO:0000256" key="10">
    <source>
        <dbReference type="SAM" id="MobiDB-lite"/>
    </source>
</evidence>
<proteinExistence type="inferred from homology"/>
<feature type="domain" description="Flagellar M-ring C-terminal" evidence="13">
    <location>
        <begin position="262"/>
        <end position="442"/>
    </location>
</feature>
<dbReference type="PRINTS" id="PR01009">
    <property type="entry name" value="FLGMRINGFLIF"/>
</dbReference>
<feature type="transmembrane region" description="Helical" evidence="11">
    <location>
        <begin position="463"/>
        <end position="485"/>
    </location>
</feature>
<evidence type="ECO:0000256" key="6">
    <source>
        <dbReference type="ARBA" id="ARBA00022989"/>
    </source>
</evidence>
<dbReference type="PIRSF" id="PIRSF004862">
    <property type="entry name" value="FliF"/>
    <property type="match status" value="1"/>
</dbReference>
<dbReference type="NCBIfam" id="TIGR00206">
    <property type="entry name" value="fliF"/>
    <property type="match status" value="1"/>
</dbReference>